<evidence type="ECO:0000313" key="3">
    <source>
        <dbReference type="Proteomes" id="UP001328107"/>
    </source>
</evidence>
<dbReference type="AlphaFoldDB" id="A0AAN4ZN44"/>
<dbReference type="Proteomes" id="UP001328107">
    <property type="component" value="Unassembled WGS sequence"/>
</dbReference>
<feature type="region of interest" description="Disordered" evidence="1">
    <location>
        <begin position="48"/>
        <end position="119"/>
    </location>
</feature>
<keyword evidence="3" id="KW-1185">Reference proteome</keyword>
<name>A0AAN4ZN44_9BILA</name>
<gene>
    <name evidence="2" type="ORF">PMAYCL1PPCAC_13134</name>
</gene>
<dbReference type="EMBL" id="BTRK01000003">
    <property type="protein sequence ID" value="GMR42939.1"/>
    <property type="molecule type" value="Genomic_DNA"/>
</dbReference>
<evidence type="ECO:0000256" key="1">
    <source>
        <dbReference type="SAM" id="MobiDB-lite"/>
    </source>
</evidence>
<comment type="caution">
    <text evidence="2">The sequence shown here is derived from an EMBL/GenBank/DDBJ whole genome shotgun (WGS) entry which is preliminary data.</text>
</comment>
<evidence type="ECO:0000313" key="2">
    <source>
        <dbReference type="EMBL" id="GMR42939.1"/>
    </source>
</evidence>
<proteinExistence type="predicted"/>
<accession>A0AAN4ZN44</accession>
<organism evidence="2 3">
    <name type="scientific">Pristionchus mayeri</name>
    <dbReference type="NCBI Taxonomy" id="1317129"/>
    <lineage>
        <taxon>Eukaryota</taxon>
        <taxon>Metazoa</taxon>
        <taxon>Ecdysozoa</taxon>
        <taxon>Nematoda</taxon>
        <taxon>Chromadorea</taxon>
        <taxon>Rhabditida</taxon>
        <taxon>Rhabditina</taxon>
        <taxon>Diplogasteromorpha</taxon>
        <taxon>Diplogasteroidea</taxon>
        <taxon>Neodiplogasteridae</taxon>
        <taxon>Pristionchus</taxon>
    </lineage>
</organism>
<reference evidence="3" key="1">
    <citation type="submission" date="2022-10" db="EMBL/GenBank/DDBJ databases">
        <title>Genome assembly of Pristionchus species.</title>
        <authorList>
            <person name="Yoshida K."/>
            <person name="Sommer R.J."/>
        </authorList>
    </citation>
    <scope>NUCLEOTIDE SEQUENCE [LARGE SCALE GENOMIC DNA]</scope>
    <source>
        <strain evidence="3">RS5460</strain>
    </source>
</reference>
<feature type="compositionally biased region" description="Basic and acidic residues" evidence="1">
    <location>
        <begin position="60"/>
        <end position="80"/>
    </location>
</feature>
<sequence>DSGCFRLLYPLPHPCGCLRREGESHANSSISLLSRTCSYRSTINHCKAESRSAGRSVRSLQDDRRAREEDKHGRGRRDGSETDDGSSQVRHRLQPVHLEDHHTAVLGPYLPSGQHWPDS</sequence>
<protein>
    <submittedName>
        <fullName evidence="2">Uncharacterized protein</fullName>
    </submittedName>
</protein>
<feature type="non-terminal residue" evidence="2">
    <location>
        <position position="1"/>
    </location>
</feature>